<dbReference type="InterPro" id="IPR006827">
    <property type="entry name" value="Lant_deHydtase_N"/>
</dbReference>
<evidence type="ECO:0000313" key="2">
    <source>
        <dbReference type="EMBL" id="QEC78525.1"/>
    </source>
</evidence>
<sequence length="404" mass="45820">MNYYFSNTLILRMPVKTSKAYHSNAVTAMLADPFFRAALYIASPVLYYSLSQSGFNGNDLNEKEKFTILKYFNRLCFRPTPFGLFCSVSLIKWGNETKLEFDPTKQFNIAIKPDQAYAARLGTALLATLPEQRNFLVANPTIYRAMDEYRFIRTVVDQDYINREYLLQSTDFSRLLKDILFFCQTGKTIQEIIAIIINGAGCSIEEARDYVEFLKDSQLLLQVQRANIAGKDHLKNLIAALKTSGPAPSGTSALTGALKIPDNLPEISEVPFKEMNRGLRALLPRNAGLTKQQHLNVILTRPVKRGKLTMDLQAGIADGLFALDALCPVERIPEMERFIKEFKYHFEGREIPLMTALDPELGIGYQQESEKGNPLLETLHIHPRSTDEQMISWSPAHESFFSWL</sequence>
<dbReference type="Proteomes" id="UP000321362">
    <property type="component" value="Chromosome"/>
</dbReference>
<gene>
    <name evidence="2" type="ORF">FSB76_22190</name>
</gene>
<evidence type="ECO:0000259" key="1">
    <source>
        <dbReference type="Pfam" id="PF04738"/>
    </source>
</evidence>
<accession>A0A5B8W6H2</accession>
<name>A0A5B8W6H2_9SPHI</name>
<dbReference type="RefSeq" id="WP_147057248.1">
    <property type="nucleotide sequence ID" value="NZ_CP042437.1"/>
</dbReference>
<dbReference type="AlphaFoldDB" id="A0A5B8W6H2"/>
<keyword evidence="3" id="KW-1185">Reference proteome</keyword>
<feature type="domain" description="Lantibiotic dehydratase N-terminal" evidence="1">
    <location>
        <begin position="31"/>
        <end position="380"/>
    </location>
</feature>
<protein>
    <recommendedName>
        <fullName evidence="1">Lantibiotic dehydratase N-terminal domain-containing protein</fullName>
    </recommendedName>
</protein>
<proteinExistence type="predicted"/>
<organism evidence="2 3">
    <name type="scientific">Mucilaginibacter ginsenosidivorax</name>
    <dbReference type="NCBI Taxonomy" id="862126"/>
    <lineage>
        <taxon>Bacteria</taxon>
        <taxon>Pseudomonadati</taxon>
        <taxon>Bacteroidota</taxon>
        <taxon>Sphingobacteriia</taxon>
        <taxon>Sphingobacteriales</taxon>
        <taxon>Sphingobacteriaceae</taxon>
        <taxon>Mucilaginibacter</taxon>
    </lineage>
</organism>
<dbReference type="Pfam" id="PF04738">
    <property type="entry name" value="Lant_dehydr_N"/>
    <property type="match status" value="1"/>
</dbReference>
<dbReference type="KEGG" id="mgk:FSB76_22190"/>
<dbReference type="OrthoDB" id="1273722at2"/>
<dbReference type="EMBL" id="CP042437">
    <property type="protein sequence ID" value="QEC78525.1"/>
    <property type="molecule type" value="Genomic_DNA"/>
</dbReference>
<reference evidence="2 3" key="1">
    <citation type="journal article" date="2013" name="J. Microbiol.">
        <title>Mucilaginibacter ginsenosidivorax sp. nov., with ginsenoside converting activity isolated from sediment.</title>
        <authorList>
            <person name="Kim J.K."/>
            <person name="Choi T.E."/>
            <person name="Liu Q.M."/>
            <person name="Park H.Y."/>
            <person name="Yi T.H."/>
            <person name="Yoon M.H."/>
            <person name="Kim S.C."/>
            <person name="Im W.T."/>
        </authorList>
    </citation>
    <scope>NUCLEOTIDE SEQUENCE [LARGE SCALE GENOMIC DNA]</scope>
    <source>
        <strain evidence="2 3">KHI28</strain>
    </source>
</reference>
<evidence type="ECO:0000313" key="3">
    <source>
        <dbReference type="Proteomes" id="UP000321362"/>
    </source>
</evidence>